<name>A0A0C1YFE6_9CYAN</name>
<sequence>MSSFVILQRSLEDYLDNRTHLTREEADELLEKLRENVYSKLNPALVEIVKVIDDPPKFRGLRDFDLANLEAQIISYEHEASQQWEQRCKAVEALAAILTSSKCEIYEHFKLLTKFFFKYKPENKKKPLIRLLQERDREKGVIDFLGNFKHQLLSDKNDFKAGLGGFDNANLISKVFCGPLRPFKKLNGEELNDLAEFFTLHIAPILRMEREIDEIDANLITLRKEFTKRTAMKREKSKADEYLFYKNRLYLSDAQKALLHENQGLVDDVIAKLKITRDIESRLKADASKQSEYPELEYSWADDAELKRLDWKLLEEYCLNDSLEELMKALRSYLENIHGEKLDWQRVEKINQLRPNAIYIGNKNLRGYICFLFKDKHTAVLEKPLYGNATYLLPEDNWKELSKLTRRTLLTEYPEVKRCIHYDFDSWIANVQRSLEMDVAGDTCVLKTFEPNT</sequence>
<dbReference type="EMBL" id="JTHE02000003">
    <property type="protein sequence ID" value="NEV67363.1"/>
    <property type="molecule type" value="Genomic_DNA"/>
</dbReference>
<comment type="caution">
    <text evidence="1">The sequence shown here is derived from an EMBL/GenBank/DDBJ whole genome shotgun (WGS) entry which is preliminary data.</text>
</comment>
<protein>
    <submittedName>
        <fullName evidence="1">Uncharacterized protein</fullName>
    </submittedName>
</protein>
<evidence type="ECO:0000313" key="1">
    <source>
        <dbReference type="EMBL" id="NEV67363.1"/>
    </source>
</evidence>
<accession>A0A0C1YFE6</accession>
<proteinExistence type="predicted"/>
<reference evidence="1" key="1">
    <citation type="submission" date="2014-11" db="EMBL/GenBank/DDBJ databases">
        <authorList>
            <person name="Malar M.C."/>
            <person name="Sen D."/>
            <person name="Tripathy S."/>
        </authorList>
    </citation>
    <scope>NUCLEOTIDE SEQUENCE</scope>
    <source>
        <strain evidence="1">BDU141951</strain>
    </source>
</reference>
<reference evidence="1" key="3">
    <citation type="submission" date="2020-02" db="EMBL/GenBank/DDBJ databases">
        <authorList>
            <person name="Sarangi A.N."/>
            <person name="Ghosh S."/>
            <person name="Mukherjee M."/>
            <person name="Tripathy S."/>
        </authorList>
    </citation>
    <scope>NUCLEOTIDE SEQUENCE</scope>
    <source>
        <strain evidence="1">BDU141951</strain>
    </source>
</reference>
<dbReference type="AlphaFoldDB" id="A0A0C1YFE6"/>
<organism evidence="1">
    <name type="scientific">Lyngbya confervoides BDU141951</name>
    <dbReference type="NCBI Taxonomy" id="1574623"/>
    <lineage>
        <taxon>Bacteria</taxon>
        <taxon>Bacillati</taxon>
        <taxon>Cyanobacteriota</taxon>
        <taxon>Cyanophyceae</taxon>
        <taxon>Oscillatoriophycideae</taxon>
        <taxon>Oscillatoriales</taxon>
        <taxon>Microcoleaceae</taxon>
        <taxon>Lyngbya</taxon>
    </lineage>
</organism>
<reference evidence="1" key="2">
    <citation type="journal article" date="2015" name="Genome Announc.">
        <title>Draft Genome Sequence of Filamentous Marine Cyanobacterium Lyngbya confervoides Strain BDU141951.</title>
        <authorList>
            <person name="Chandrababunaidu M.M."/>
            <person name="Sen D."/>
            <person name="Tripathy S."/>
        </authorList>
    </citation>
    <scope>NUCLEOTIDE SEQUENCE</scope>
    <source>
        <strain evidence="1">BDU141951</strain>
    </source>
</reference>
<gene>
    <name evidence="1" type="ORF">QQ91_009575</name>
</gene>